<feature type="region of interest" description="Disordered" evidence="10">
    <location>
        <begin position="632"/>
        <end position="660"/>
    </location>
</feature>
<evidence type="ECO:0000256" key="7">
    <source>
        <dbReference type="ARBA" id="ARBA00023163"/>
    </source>
</evidence>
<feature type="domain" description="C2H2-type" evidence="11">
    <location>
        <begin position="502"/>
        <end position="531"/>
    </location>
</feature>
<feature type="region of interest" description="Disordered" evidence="10">
    <location>
        <begin position="376"/>
        <end position="410"/>
    </location>
</feature>
<dbReference type="GO" id="GO:0006357">
    <property type="term" value="P:regulation of transcription by RNA polymerase II"/>
    <property type="evidence" value="ECO:0007669"/>
    <property type="project" value="TreeGrafter"/>
</dbReference>
<dbReference type="FunFam" id="3.30.160.60:FF:000072">
    <property type="entry name" value="zinc finger protein 143 isoform X1"/>
    <property type="match status" value="1"/>
</dbReference>
<feature type="region of interest" description="Disordered" evidence="10">
    <location>
        <begin position="438"/>
        <end position="468"/>
    </location>
</feature>
<dbReference type="PROSITE" id="PS00028">
    <property type="entry name" value="ZINC_FINGER_C2H2_1"/>
    <property type="match status" value="8"/>
</dbReference>
<evidence type="ECO:0000256" key="3">
    <source>
        <dbReference type="ARBA" id="ARBA00022737"/>
    </source>
</evidence>
<dbReference type="GO" id="GO:0008270">
    <property type="term" value="F:zinc ion binding"/>
    <property type="evidence" value="ECO:0007669"/>
    <property type="project" value="UniProtKB-KW"/>
</dbReference>
<dbReference type="InterPro" id="IPR013087">
    <property type="entry name" value="Znf_C2H2_type"/>
</dbReference>
<keyword evidence="6" id="KW-0805">Transcription regulation</keyword>
<evidence type="ECO:0000256" key="5">
    <source>
        <dbReference type="ARBA" id="ARBA00022833"/>
    </source>
</evidence>
<sequence>MSNSVCLQNVDKHHNPEKHITDAINVFDEQSLNREKVNSSDRDVKHETHVPESSALTYSSKIQRTVQNSTDCPEVEVVTEVNTYESNGGNSDASLEGTVAVDISVARSSECKSDLQAISTEDITNETRSALFTGEKFFDEPENEETNSENSKKQTDEIDAESSVIRMCRLQTKSEIIFVNENGEEVYTNQKQHATVKYARKYPCDFPGCEWVFTRSNHIVRHQMRAHPGYKSTANEEEKCFTCDQPGCEERFRSLGLLTKHKRCIHLQSLLQLEDGQKAEGMQLRSSTTKILYSPTLEPYVCEIPDCGQRFMKRDQWRRHFQKVHEQPAICDVPTAEDNNTSAMQEPKVKKSRRPFLCDEENCAKSFAKHAQLIKHKVQSHDYEKVPRKSKPEGFNGSSQHTPPPKDPVERPYVCSHDNCGWSFKRSYHLERHLESHQRRLKSNETKVVQGPATDEHDNNSKTNEWQSRLRQNKPLTIKYVETIALAVEKEKIKEPDCERPFQCDFPGCGKRFKKPAHLEVHYNVHSGPSGDQIKRAPPKKRPYGESDELNNEEDGYEGEGEENVDSNDILRRRRKKKKEKGAYTCDVDGCEKKFSRNCELTRHKLNHIDVWPFTCEFPGCGRKFKRKDIYRNHQKTHNKPVDVDGKPKSKPRKKPKTMPVTLPQCTELWSAVGTWPETSINPTSVSISIINVTLPTQNPSIPTLTQTSATSSHQFPQSIPQMQNWTQQGRPTVVQQNWGQSVNVNVAPVTSQNWPAVVTRPSVVQATWSNSVRHPEPQNQIVSNPSVLETLGLRPSGLATSNHWITIANNQEHETTLPQCRYTTSQEPVACHPEQRDAWTLQ</sequence>
<accession>A0A443SCS4</accession>
<dbReference type="Proteomes" id="UP000288716">
    <property type="component" value="Unassembled WGS sequence"/>
</dbReference>
<gene>
    <name evidence="12" type="ORF">B4U80_04459</name>
</gene>
<keyword evidence="3" id="KW-0677">Repeat</keyword>
<dbReference type="OrthoDB" id="2687452at2759"/>
<dbReference type="InterPro" id="IPR036236">
    <property type="entry name" value="Znf_C2H2_sf"/>
</dbReference>
<dbReference type="VEuPathDB" id="VectorBase:LDEU006694"/>
<evidence type="ECO:0000256" key="6">
    <source>
        <dbReference type="ARBA" id="ARBA00023015"/>
    </source>
</evidence>
<feature type="domain" description="C2H2-type" evidence="11">
    <location>
        <begin position="614"/>
        <end position="643"/>
    </location>
</feature>
<dbReference type="SUPFAM" id="SSF57667">
    <property type="entry name" value="beta-beta-alpha zinc fingers"/>
    <property type="match status" value="4"/>
</dbReference>
<evidence type="ECO:0000256" key="9">
    <source>
        <dbReference type="PROSITE-ProRule" id="PRU00042"/>
    </source>
</evidence>
<feature type="compositionally biased region" description="Acidic residues" evidence="10">
    <location>
        <begin position="546"/>
        <end position="566"/>
    </location>
</feature>
<dbReference type="Gene3D" id="3.30.160.60">
    <property type="entry name" value="Classic Zinc Finger"/>
    <property type="match status" value="7"/>
</dbReference>
<evidence type="ECO:0000256" key="2">
    <source>
        <dbReference type="ARBA" id="ARBA00022723"/>
    </source>
</evidence>
<comment type="caution">
    <text evidence="12">The sequence shown here is derived from an EMBL/GenBank/DDBJ whole genome shotgun (WGS) entry which is preliminary data.</text>
</comment>
<dbReference type="GO" id="GO:0005634">
    <property type="term" value="C:nucleus"/>
    <property type="evidence" value="ECO:0007669"/>
    <property type="project" value="UniProtKB-SubCell"/>
</dbReference>
<keyword evidence="4 9" id="KW-0863">Zinc-finger</keyword>
<evidence type="ECO:0000259" key="11">
    <source>
        <dbReference type="PROSITE" id="PS50157"/>
    </source>
</evidence>
<dbReference type="STRING" id="299467.A0A443SCS4"/>
<dbReference type="EMBL" id="NCKV01003801">
    <property type="protein sequence ID" value="RWS25346.1"/>
    <property type="molecule type" value="Genomic_DNA"/>
</dbReference>
<feature type="region of interest" description="Disordered" evidence="10">
    <location>
        <begin position="136"/>
        <end position="158"/>
    </location>
</feature>
<keyword evidence="13" id="KW-1185">Reference proteome</keyword>
<comment type="subcellular location">
    <subcellularLocation>
        <location evidence="1">Nucleus</location>
    </subcellularLocation>
</comment>
<protein>
    <submittedName>
        <fullName evidence="12">Zinc finger protein-like protein</fullName>
    </submittedName>
</protein>
<dbReference type="FunFam" id="3.30.160.60:FF:000125">
    <property type="entry name" value="Putative zinc finger protein 143"/>
    <property type="match status" value="1"/>
</dbReference>
<keyword evidence="2" id="KW-0479">Metal-binding</keyword>
<evidence type="ECO:0000256" key="4">
    <source>
        <dbReference type="ARBA" id="ARBA00022771"/>
    </source>
</evidence>
<feature type="domain" description="C2H2-type" evidence="11">
    <location>
        <begin position="356"/>
        <end position="386"/>
    </location>
</feature>
<feature type="domain" description="C2H2-type" evidence="11">
    <location>
        <begin position="413"/>
        <end position="442"/>
    </location>
</feature>
<reference evidence="12 13" key="1">
    <citation type="journal article" date="2018" name="Gigascience">
        <title>Genomes of trombidid mites reveal novel predicted allergens and laterally-transferred genes associated with secondary metabolism.</title>
        <authorList>
            <person name="Dong X."/>
            <person name="Chaisiri K."/>
            <person name="Xia D."/>
            <person name="Armstrong S.D."/>
            <person name="Fang Y."/>
            <person name="Donnelly M.J."/>
            <person name="Kadowaki T."/>
            <person name="McGarry J.W."/>
            <person name="Darby A.C."/>
            <person name="Makepeace B.L."/>
        </authorList>
    </citation>
    <scope>NUCLEOTIDE SEQUENCE [LARGE SCALE GENOMIC DNA]</scope>
    <source>
        <strain evidence="12">UoL-UT</strain>
    </source>
</reference>
<keyword evidence="7" id="KW-0804">Transcription</keyword>
<evidence type="ECO:0000313" key="13">
    <source>
        <dbReference type="Proteomes" id="UP000288716"/>
    </source>
</evidence>
<dbReference type="PANTHER" id="PTHR46179:SF13">
    <property type="entry name" value="C2H2-TYPE DOMAIN-CONTAINING PROTEIN"/>
    <property type="match status" value="1"/>
</dbReference>
<feature type="compositionally biased region" description="Basic and acidic residues" evidence="10">
    <location>
        <begin position="379"/>
        <end position="392"/>
    </location>
</feature>
<keyword evidence="8" id="KW-0539">Nucleus</keyword>
<feature type="domain" description="C2H2-type" evidence="11">
    <location>
        <begin position="584"/>
        <end position="613"/>
    </location>
</feature>
<evidence type="ECO:0000256" key="8">
    <source>
        <dbReference type="ARBA" id="ARBA00023242"/>
    </source>
</evidence>
<dbReference type="PANTHER" id="PTHR46179">
    <property type="entry name" value="ZINC FINGER PROTEIN"/>
    <property type="match status" value="1"/>
</dbReference>
<keyword evidence="5" id="KW-0862">Zinc</keyword>
<dbReference type="PROSITE" id="PS50157">
    <property type="entry name" value="ZINC_FINGER_C2H2_2"/>
    <property type="match status" value="8"/>
</dbReference>
<proteinExistence type="predicted"/>
<dbReference type="Pfam" id="PF00096">
    <property type="entry name" value="zf-C2H2"/>
    <property type="match status" value="4"/>
</dbReference>
<dbReference type="AlphaFoldDB" id="A0A443SCS4"/>
<feature type="domain" description="C2H2-type" evidence="11">
    <location>
        <begin position="202"/>
        <end position="232"/>
    </location>
</feature>
<feature type="region of interest" description="Disordered" evidence="10">
    <location>
        <begin position="523"/>
        <end position="576"/>
    </location>
</feature>
<dbReference type="SMART" id="SM00355">
    <property type="entry name" value="ZnF_C2H2"/>
    <property type="match status" value="8"/>
</dbReference>
<organism evidence="12 13">
    <name type="scientific">Leptotrombidium deliense</name>
    <dbReference type="NCBI Taxonomy" id="299467"/>
    <lineage>
        <taxon>Eukaryota</taxon>
        <taxon>Metazoa</taxon>
        <taxon>Ecdysozoa</taxon>
        <taxon>Arthropoda</taxon>
        <taxon>Chelicerata</taxon>
        <taxon>Arachnida</taxon>
        <taxon>Acari</taxon>
        <taxon>Acariformes</taxon>
        <taxon>Trombidiformes</taxon>
        <taxon>Prostigmata</taxon>
        <taxon>Anystina</taxon>
        <taxon>Parasitengona</taxon>
        <taxon>Trombiculoidea</taxon>
        <taxon>Trombiculidae</taxon>
        <taxon>Leptotrombidium</taxon>
    </lineage>
</organism>
<feature type="domain" description="C2H2-type" evidence="11">
    <location>
        <begin position="300"/>
        <end position="325"/>
    </location>
</feature>
<name>A0A443SCS4_9ACAR</name>
<feature type="domain" description="C2H2-type" evidence="11">
    <location>
        <begin position="241"/>
        <end position="266"/>
    </location>
</feature>
<dbReference type="InterPro" id="IPR051061">
    <property type="entry name" value="Zinc_finger_trans_reg"/>
</dbReference>
<evidence type="ECO:0000256" key="10">
    <source>
        <dbReference type="SAM" id="MobiDB-lite"/>
    </source>
</evidence>
<evidence type="ECO:0000313" key="12">
    <source>
        <dbReference type="EMBL" id="RWS25346.1"/>
    </source>
</evidence>
<evidence type="ECO:0000256" key="1">
    <source>
        <dbReference type="ARBA" id="ARBA00004123"/>
    </source>
</evidence>